<dbReference type="AlphaFoldDB" id="A0A0D0CIR3"/>
<dbReference type="Pfam" id="PF08241">
    <property type="entry name" value="Methyltransf_11"/>
    <property type="match status" value="1"/>
</dbReference>
<keyword evidence="6" id="KW-1185">Reference proteome</keyword>
<dbReference type="PANTHER" id="PTHR44942:SF4">
    <property type="entry name" value="METHYLTRANSFERASE TYPE 11 DOMAIN-CONTAINING PROTEIN"/>
    <property type="match status" value="1"/>
</dbReference>
<dbReference type="Gene3D" id="3.40.50.150">
    <property type="entry name" value="Vaccinia Virus protein VP39"/>
    <property type="match status" value="1"/>
</dbReference>
<evidence type="ECO:0000256" key="2">
    <source>
        <dbReference type="ARBA" id="ARBA00022603"/>
    </source>
</evidence>
<proteinExistence type="inferred from homology"/>
<dbReference type="OrthoDB" id="66144at2759"/>
<dbReference type="SUPFAM" id="SSF53335">
    <property type="entry name" value="S-adenosyl-L-methionine-dependent methyltransferases"/>
    <property type="match status" value="1"/>
</dbReference>
<sequence length="293" mass="33995">MSVHPVAIQGFAEGTNEIYDRARPSYRPSVLSHIRKSIPLERSSPLNIVEIGSGTGIFTRALLAHSEWKDDIKEIRAVDPSKGMRNHFEKSVIEQFNHGETEVPVKITVAEGTFTSTGIEDGWADMIVMAQAYHWAHPDYSSAQIEFHRILKPSGVVAYVWNHEDPVAAEWIASLHRMYDRYDGDVPQSRHEWWRVTFDTKETPVYREFFEDPVEETFKWVIPTTEDKVAERVRSKSFVAIMEREDKEEYEKLMKEVREMLGKKEKTWIDVQKGAFEYPYETIVITSRKKGNV</sequence>
<dbReference type="InterPro" id="IPR029063">
    <property type="entry name" value="SAM-dependent_MTases_sf"/>
</dbReference>
<gene>
    <name evidence="5" type="ORF">GYMLUDRAFT_42026</name>
</gene>
<dbReference type="InterPro" id="IPR051052">
    <property type="entry name" value="Diverse_substrate_MTase"/>
</dbReference>
<keyword evidence="2" id="KW-0489">Methyltransferase</keyword>
<organism evidence="5 6">
    <name type="scientific">Collybiopsis luxurians FD-317 M1</name>
    <dbReference type="NCBI Taxonomy" id="944289"/>
    <lineage>
        <taxon>Eukaryota</taxon>
        <taxon>Fungi</taxon>
        <taxon>Dikarya</taxon>
        <taxon>Basidiomycota</taxon>
        <taxon>Agaricomycotina</taxon>
        <taxon>Agaricomycetes</taxon>
        <taxon>Agaricomycetidae</taxon>
        <taxon>Agaricales</taxon>
        <taxon>Marasmiineae</taxon>
        <taxon>Omphalotaceae</taxon>
        <taxon>Collybiopsis</taxon>
        <taxon>Collybiopsis luxurians</taxon>
    </lineage>
</organism>
<accession>A0A0D0CIR3</accession>
<dbReference type="InterPro" id="IPR013216">
    <property type="entry name" value="Methyltransf_11"/>
</dbReference>
<name>A0A0D0CIR3_9AGAR</name>
<reference evidence="5 6" key="1">
    <citation type="submission" date="2014-04" db="EMBL/GenBank/DDBJ databases">
        <title>Evolutionary Origins and Diversification of the Mycorrhizal Mutualists.</title>
        <authorList>
            <consortium name="DOE Joint Genome Institute"/>
            <consortium name="Mycorrhizal Genomics Consortium"/>
            <person name="Kohler A."/>
            <person name="Kuo A."/>
            <person name="Nagy L.G."/>
            <person name="Floudas D."/>
            <person name="Copeland A."/>
            <person name="Barry K.W."/>
            <person name="Cichocki N."/>
            <person name="Veneault-Fourrey C."/>
            <person name="LaButti K."/>
            <person name="Lindquist E.A."/>
            <person name="Lipzen A."/>
            <person name="Lundell T."/>
            <person name="Morin E."/>
            <person name="Murat C."/>
            <person name="Riley R."/>
            <person name="Ohm R."/>
            <person name="Sun H."/>
            <person name="Tunlid A."/>
            <person name="Henrissat B."/>
            <person name="Grigoriev I.V."/>
            <person name="Hibbett D.S."/>
            <person name="Martin F."/>
        </authorList>
    </citation>
    <scope>NUCLEOTIDE SEQUENCE [LARGE SCALE GENOMIC DNA]</scope>
    <source>
        <strain evidence="5 6">FD-317 M1</strain>
    </source>
</reference>
<dbReference type="PANTHER" id="PTHR44942">
    <property type="entry name" value="METHYLTRANSF_11 DOMAIN-CONTAINING PROTEIN"/>
    <property type="match status" value="1"/>
</dbReference>
<comment type="similarity">
    <text evidence="1">Belongs to the methyltransferase superfamily.</text>
</comment>
<dbReference type="Proteomes" id="UP000053593">
    <property type="component" value="Unassembled WGS sequence"/>
</dbReference>
<evidence type="ECO:0000256" key="3">
    <source>
        <dbReference type="ARBA" id="ARBA00022679"/>
    </source>
</evidence>
<evidence type="ECO:0000259" key="4">
    <source>
        <dbReference type="Pfam" id="PF08241"/>
    </source>
</evidence>
<feature type="domain" description="Methyltransferase type 11" evidence="4">
    <location>
        <begin position="49"/>
        <end position="158"/>
    </location>
</feature>
<evidence type="ECO:0000313" key="6">
    <source>
        <dbReference type="Proteomes" id="UP000053593"/>
    </source>
</evidence>
<evidence type="ECO:0000256" key="1">
    <source>
        <dbReference type="ARBA" id="ARBA00008361"/>
    </source>
</evidence>
<keyword evidence="3" id="KW-0808">Transferase</keyword>
<dbReference type="CDD" id="cd02440">
    <property type="entry name" value="AdoMet_MTases"/>
    <property type="match status" value="1"/>
</dbReference>
<protein>
    <recommendedName>
        <fullName evidence="4">Methyltransferase type 11 domain-containing protein</fullName>
    </recommendedName>
</protein>
<dbReference type="GO" id="GO:0032259">
    <property type="term" value="P:methylation"/>
    <property type="evidence" value="ECO:0007669"/>
    <property type="project" value="UniProtKB-KW"/>
</dbReference>
<dbReference type="EMBL" id="KN834767">
    <property type="protein sequence ID" value="KIK62559.1"/>
    <property type="molecule type" value="Genomic_DNA"/>
</dbReference>
<dbReference type="HOGENOM" id="CLU_049344_3_1_1"/>
<dbReference type="GO" id="GO:0008757">
    <property type="term" value="F:S-adenosylmethionine-dependent methyltransferase activity"/>
    <property type="evidence" value="ECO:0007669"/>
    <property type="project" value="InterPro"/>
</dbReference>
<evidence type="ECO:0000313" key="5">
    <source>
        <dbReference type="EMBL" id="KIK62559.1"/>
    </source>
</evidence>